<dbReference type="PANTHER" id="PTHR21319:SF0">
    <property type="entry name" value="AND RING FINGER DOMAIN PROTEIN, PUTATIVE (AFU_ORTHOLOGUE AFUA_1G08900)-RELATED"/>
    <property type="match status" value="1"/>
</dbReference>
<dbReference type="Pfam" id="PF13639">
    <property type="entry name" value="zf-RING_2"/>
    <property type="match status" value="1"/>
</dbReference>
<evidence type="ECO:0000313" key="9">
    <source>
        <dbReference type="EMBL" id="KAK9807478.1"/>
    </source>
</evidence>
<evidence type="ECO:0000313" key="10">
    <source>
        <dbReference type="Proteomes" id="UP001489004"/>
    </source>
</evidence>
<keyword evidence="2 4" id="KW-0863">Zinc-finger</keyword>
<dbReference type="CDD" id="cd12108">
    <property type="entry name" value="Hr-like"/>
    <property type="match status" value="3"/>
</dbReference>
<dbReference type="PANTHER" id="PTHR21319">
    <property type="entry name" value="RING FINGER AND CHY ZINC FINGER DOMAIN-CONTAINING PROTEIN 1"/>
    <property type="match status" value="1"/>
</dbReference>
<dbReference type="Proteomes" id="UP001489004">
    <property type="component" value="Unassembled WGS sequence"/>
</dbReference>
<proteinExistence type="predicted"/>
<dbReference type="SUPFAM" id="SSF161245">
    <property type="entry name" value="Zinc hairpin stack"/>
    <property type="match status" value="1"/>
</dbReference>
<evidence type="ECO:0000256" key="5">
    <source>
        <dbReference type="SAM" id="MobiDB-lite"/>
    </source>
</evidence>
<dbReference type="PROSITE" id="PS50089">
    <property type="entry name" value="ZF_RING_2"/>
    <property type="match status" value="1"/>
</dbReference>
<protein>
    <recommendedName>
        <fullName evidence="11">Zinc finger protein</fullName>
    </recommendedName>
</protein>
<comment type="caution">
    <text evidence="9">The sequence shown here is derived from an EMBL/GenBank/DDBJ whole genome shotgun (WGS) entry which is preliminary data.</text>
</comment>
<name>A0AAW1PG72_9CHLO</name>
<evidence type="ECO:0000256" key="2">
    <source>
        <dbReference type="ARBA" id="ARBA00022771"/>
    </source>
</evidence>
<dbReference type="AlphaFoldDB" id="A0AAW1PG72"/>
<accession>A0AAW1PG72</accession>
<dbReference type="InterPro" id="IPR013083">
    <property type="entry name" value="Znf_RING/FYVE/PHD"/>
</dbReference>
<keyword evidence="10" id="KW-1185">Reference proteome</keyword>
<dbReference type="CDD" id="cd16464">
    <property type="entry name" value="RING-H2_Pirh2-like"/>
    <property type="match status" value="1"/>
</dbReference>
<dbReference type="Pfam" id="PF14599">
    <property type="entry name" value="zinc_ribbon_6"/>
    <property type="match status" value="1"/>
</dbReference>
<feature type="compositionally biased region" description="Low complexity" evidence="5">
    <location>
        <begin position="540"/>
        <end position="558"/>
    </location>
</feature>
<dbReference type="InterPro" id="IPR039512">
    <property type="entry name" value="RCHY1_zinc-ribbon"/>
</dbReference>
<dbReference type="Pfam" id="PF05495">
    <property type="entry name" value="zf-CHY"/>
    <property type="match status" value="1"/>
</dbReference>
<gene>
    <name evidence="9" type="ORF">WJX72_000283</name>
</gene>
<feature type="domain" description="RING-type" evidence="6">
    <location>
        <begin position="1030"/>
        <end position="1071"/>
    </location>
</feature>
<dbReference type="EMBL" id="JALJOR010000012">
    <property type="protein sequence ID" value="KAK9807478.1"/>
    <property type="molecule type" value="Genomic_DNA"/>
</dbReference>
<evidence type="ECO:0000256" key="4">
    <source>
        <dbReference type="PROSITE-ProRule" id="PRU00601"/>
    </source>
</evidence>
<dbReference type="GO" id="GO:0005634">
    <property type="term" value="C:nucleus"/>
    <property type="evidence" value="ECO:0007669"/>
    <property type="project" value="TreeGrafter"/>
</dbReference>
<dbReference type="InterPro" id="IPR017921">
    <property type="entry name" value="Znf_CTCHY"/>
</dbReference>
<evidence type="ECO:0008006" key="11">
    <source>
        <dbReference type="Google" id="ProtNLM"/>
    </source>
</evidence>
<dbReference type="Gene3D" id="2.20.28.10">
    <property type="match status" value="1"/>
</dbReference>
<evidence type="ECO:0000256" key="3">
    <source>
        <dbReference type="ARBA" id="ARBA00022833"/>
    </source>
</evidence>
<organism evidence="9 10">
    <name type="scientific">[Myrmecia] bisecta</name>
    <dbReference type="NCBI Taxonomy" id="41462"/>
    <lineage>
        <taxon>Eukaryota</taxon>
        <taxon>Viridiplantae</taxon>
        <taxon>Chlorophyta</taxon>
        <taxon>core chlorophytes</taxon>
        <taxon>Trebouxiophyceae</taxon>
        <taxon>Trebouxiales</taxon>
        <taxon>Trebouxiaceae</taxon>
        <taxon>Myrmecia</taxon>
    </lineage>
</organism>
<keyword evidence="3" id="KW-0862">Zinc</keyword>
<dbReference type="Pfam" id="PF01814">
    <property type="entry name" value="Hemerythrin"/>
    <property type="match status" value="3"/>
</dbReference>
<feature type="region of interest" description="Disordered" evidence="5">
    <location>
        <begin position="534"/>
        <end position="564"/>
    </location>
</feature>
<dbReference type="GO" id="GO:0008270">
    <property type="term" value="F:zinc ion binding"/>
    <property type="evidence" value="ECO:0007669"/>
    <property type="project" value="UniProtKB-KW"/>
</dbReference>
<dbReference type="SUPFAM" id="SSF57850">
    <property type="entry name" value="RING/U-box"/>
    <property type="match status" value="1"/>
</dbReference>
<dbReference type="PROSITE" id="PS51270">
    <property type="entry name" value="ZF_CTCHY"/>
    <property type="match status" value="1"/>
</dbReference>
<dbReference type="InterPro" id="IPR012312">
    <property type="entry name" value="Hemerythrin-like"/>
</dbReference>
<dbReference type="InterPro" id="IPR037274">
    <property type="entry name" value="Znf_CHY_sf"/>
</dbReference>
<feature type="domain" description="CTCHY-type" evidence="8">
    <location>
        <begin position="966"/>
        <end position="1032"/>
    </location>
</feature>
<evidence type="ECO:0000259" key="7">
    <source>
        <dbReference type="PROSITE" id="PS51266"/>
    </source>
</evidence>
<evidence type="ECO:0000256" key="1">
    <source>
        <dbReference type="ARBA" id="ARBA00022723"/>
    </source>
</evidence>
<dbReference type="GO" id="GO:0006511">
    <property type="term" value="P:ubiquitin-dependent protein catabolic process"/>
    <property type="evidence" value="ECO:0007669"/>
    <property type="project" value="TreeGrafter"/>
</dbReference>
<dbReference type="InterPro" id="IPR001841">
    <property type="entry name" value="Znf_RING"/>
</dbReference>
<sequence length="1136" mass="127661">MTAPLTQDVVPHPPINFFYLHFHNSIRAELDGLSQAVLDLQPNGLLVLKERYRFLEQVYKYHSSVEDEVVYPALDSKVKNVTLAYSVEHEDEERLFEQLTQLLTSALAQTGKQRTGTLRQLACKVEEIHTTLRKHLAKEEEQLFPLLVQHFSYAEQAELVAQFLCSIPLADVEAVLTWLKRTVPRQEQEELLQQVRGVVPDHLLLQLMVAWLSPEGPDGGDVPLDIENAQPVPDEGCGLADCCRLQKPVQAGGKPGAALLGAGRSPLMDITHFHAAIRSALESFAAEARALQQCAELQPADLAALGEHHRFLRSVMMFHSASENEVLFPAARQLSASSCTGCEEEHMSEAQLFEEVGRLLGDVKACARRGAKEAAGLTEELCASADAVRVAVSGHMTREEREVLPVLQAHLCAAEQRAMVWRTLCAMPLRLLERVLPWVAGKLSDEEAGDMLRNMRLAAPSVDNVLVELLSRWAQRGRQPLPELQEAQGATPLPVGACVPHVHQVQPAQQITELGSHRPSKRLRTEQRFCSSAFPDLERTQSGAQASTSSSPTAARQPPSMPRINPIDHIFQFHKALRRDLRRMESDANSFAAALEEAVVWGGGQVTQQLEGRFRFLWGIYRAHSQAEDEIVFPALESKETLHRVSHAYTLDHQQEEQLFRDVDQVFARIRGTKDLQELRVCAGQLQRMCAAMRAALEQHVRAEEQELWPLFAEHFSMAEQEHLVGMIIGRTGAEVLGAMLPWITGSFTEEEQRAMMESLRSATKNTMFEQWLDATMRPTPGPAASHTMQSDASCERPLLADVAEYLARSCSSVDPGSPETVFRPGWEDIFRMNQKQLEIAVRRIGGDKGLEPQRKAYLLQNIMASRYIVAQQKRLDSHLSAGLPGVVQQHKTYHDPVHQILGCQHYKRKARMVAPCCGRVYTCRHCHDEGEDHRLDPAAIQQMICMQCGTQQPVAGQCRQCHEELARYYCKICHLFDDEPGRHIYHCQFCNLCRLGQGLGKDACHCMECNSCMHLSEFVGHKCRAVSNCPVCTERLSDSSQPYRELPCGHFMHSHCFAQYSRYNYTCPICARSMGDMSVYFRMIDSLLARDDLPVEYASRRQDILCNDCGQKSQAPFHFVYHKCTGCGSYNTRVC</sequence>
<dbReference type="InterPro" id="IPR037275">
    <property type="entry name" value="Znf_CTCHY_sf"/>
</dbReference>
<dbReference type="SUPFAM" id="SSF161219">
    <property type="entry name" value="CHY zinc finger-like"/>
    <property type="match status" value="1"/>
</dbReference>
<evidence type="ECO:0000259" key="6">
    <source>
        <dbReference type="PROSITE" id="PS50089"/>
    </source>
</evidence>
<feature type="domain" description="CHY-type" evidence="7">
    <location>
        <begin position="897"/>
        <end position="964"/>
    </location>
</feature>
<dbReference type="InterPro" id="IPR008913">
    <property type="entry name" value="Znf_CHY"/>
</dbReference>
<keyword evidence="1" id="KW-0479">Metal-binding</keyword>
<dbReference type="GO" id="GO:0016567">
    <property type="term" value="P:protein ubiquitination"/>
    <property type="evidence" value="ECO:0007669"/>
    <property type="project" value="TreeGrafter"/>
</dbReference>
<dbReference type="SMART" id="SM00184">
    <property type="entry name" value="RING"/>
    <property type="match status" value="1"/>
</dbReference>
<dbReference type="Gene3D" id="3.30.40.10">
    <property type="entry name" value="Zinc/RING finger domain, C3HC4 (zinc finger)"/>
    <property type="match status" value="1"/>
</dbReference>
<dbReference type="GO" id="GO:0061630">
    <property type="term" value="F:ubiquitin protein ligase activity"/>
    <property type="evidence" value="ECO:0007669"/>
    <property type="project" value="TreeGrafter"/>
</dbReference>
<dbReference type="Gene3D" id="1.20.120.520">
    <property type="entry name" value="nmb1532 protein domain like"/>
    <property type="match status" value="3"/>
</dbReference>
<evidence type="ECO:0000259" key="8">
    <source>
        <dbReference type="PROSITE" id="PS51270"/>
    </source>
</evidence>
<reference evidence="9 10" key="1">
    <citation type="journal article" date="2024" name="Nat. Commun.">
        <title>Phylogenomics reveals the evolutionary origins of lichenization in chlorophyte algae.</title>
        <authorList>
            <person name="Puginier C."/>
            <person name="Libourel C."/>
            <person name="Otte J."/>
            <person name="Skaloud P."/>
            <person name="Haon M."/>
            <person name="Grisel S."/>
            <person name="Petersen M."/>
            <person name="Berrin J.G."/>
            <person name="Delaux P.M."/>
            <person name="Dal Grande F."/>
            <person name="Keller J."/>
        </authorList>
    </citation>
    <scope>NUCLEOTIDE SEQUENCE [LARGE SCALE GENOMIC DNA]</scope>
    <source>
        <strain evidence="9 10">SAG 2043</strain>
    </source>
</reference>
<dbReference type="PROSITE" id="PS51266">
    <property type="entry name" value="ZF_CHY"/>
    <property type="match status" value="1"/>
</dbReference>